<organism evidence="1 2">
    <name type="scientific">Chamaesiphon polymorphus CCALA 037</name>
    <dbReference type="NCBI Taxonomy" id="2107692"/>
    <lineage>
        <taxon>Bacteria</taxon>
        <taxon>Bacillati</taxon>
        <taxon>Cyanobacteriota</taxon>
        <taxon>Cyanophyceae</taxon>
        <taxon>Gomontiellales</taxon>
        <taxon>Chamaesiphonaceae</taxon>
        <taxon>Chamaesiphon</taxon>
    </lineage>
</organism>
<dbReference type="OrthoDB" id="8115396at2"/>
<name>A0A2T1G6J7_9CYAN</name>
<comment type="caution">
    <text evidence="1">The sequence shown here is derived from an EMBL/GenBank/DDBJ whole genome shotgun (WGS) entry which is preliminary data.</text>
</comment>
<keyword evidence="2" id="KW-1185">Reference proteome</keyword>
<gene>
    <name evidence="1" type="ORF">C7B77_20060</name>
</gene>
<proteinExistence type="predicted"/>
<protein>
    <submittedName>
        <fullName evidence="1">Uncharacterized protein</fullName>
    </submittedName>
</protein>
<sequence length="115" mass="12926">MSRKKHRCQGQISLFLTPSLSERSILEQCLYQSLHSTAGAEERWDRIRALQPTDAQVKRAIAYEFGIYGGSTYPQIHAHAGGANPKFWMNDVNLCNPPTLTGQALIDLVREILDL</sequence>
<dbReference type="RefSeq" id="WP_106308921.1">
    <property type="nucleotide sequence ID" value="NZ_PVWO01000314.1"/>
</dbReference>
<dbReference type="Proteomes" id="UP000238937">
    <property type="component" value="Unassembled WGS sequence"/>
</dbReference>
<evidence type="ECO:0000313" key="2">
    <source>
        <dbReference type="Proteomes" id="UP000238937"/>
    </source>
</evidence>
<accession>A0A2T1G6J7</accession>
<evidence type="ECO:0000313" key="1">
    <source>
        <dbReference type="EMBL" id="PSB52859.1"/>
    </source>
</evidence>
<dbReference type="EMBL" id="PVWO01000314">
    <property type="protein sequence ID" value="PSB52859.1"/>
    <property type="molecule type" value="Genomic_DNA"/>
</dbReference>
<dbReference type="AlphaFoldDB" id="A0A2T1G6J7"/>
<reference evidence="1 2" key="1">
    <citation type="submission" date="2018-03" db="EMBL/GenBank/DDBJ databases">
        <title>The ancient ancestry and fast evolution of plastids.</title>
        <authorList>
            <person name="Moore K.R."/>
            <person name="Magnabosco C."/>
            <person name="Momper L."/>
            <person name="Gold D.A."/>
            <person name="Bosak T."/>
            <person name="Fournier G.P."/>
        </authorList>
    </citation>
    <scope>NUCLEOTIDE SEQUENCE [LARGE SCALE GENOMIC DNA]</scope>
    <source>
        <strain evidence="1 2">CCALA 037</strain>
    </source>
</reference>